<dbReference type="GO" id="GO:0016192">
    <property type="term" value="P:vesicle-mediated transport"/>
    <property type="evidence" value="ECO:0007669"/>
    <property type="project" value="InterPro"/>
</dbReference>
<dbReference type="GO" id="GO:0003735">
    <property type="term" value="F:structural constituent of ribosome"/>
    <property type="evidence" value="ECO:0007669"/>
    <property type="project" value="InterPro"/>
</dbReference>
<keyword evidence="8" id="KW-0175">Coiled coil</keyword>
<proteinExistence type="inferred from homology"/>
<dbReference type="Gene3D" id="1.20.5.110">
    <property type="match status" value="1"/>
</dbReference>
<dbReference type="AlphaFoldDB" id="A0AAW0NAD3"/>
<evidence type="ECO:0000256" key="2">
    <source>
        <dbReference type="ARBA" id="ARBA00022692"/>
    </source>
</evidence>
<dbReference type="SUPFAM" id="SSF58038">
    <property type="entry name" value="SNARE fusion complex"/>
    <property type="match status" value="1"/>
</dbReference>
<name>A0AAW0NAD3_9GOBI</name>
<evidence type="ECO:0000256" key="1">
    <source>
        <dbReference type="ARBA" id="ARBA00008025"/>
    </source>
</evidence>
<keyword evidence="13" id="KW-1185">Reference proteome</keyword>
<feature type="compositionally biased region" description="Low complexity" evidence="9">
    <location>
        <begin position="125"/>
        <end position="142"/>
    </location>
</feature>
<keyword evidence="2 10" id="KW-0812">Transmembrane</keyword>
<dbReference type="InterPro" id="IPR019373">
    <property type="entry name" value="Ribosomal_mL51"/>
</dbReference>
<dbReference type="PANTHER" id="PTHR45701">
    <property type="entry name" value="SYNAPTOBREVIN FAMILY MEMBER"/>
    <property type="match status" value="1"/>
</dbReference>
<comment type="caution">
    <text evidence="12">The sequence shown here is derived from an EMBL/GenBank/DDBJ whole genome shotgun (WGS) entry which is preliminary data.</text>
</comment>
<dbReference type="PROSITE" id="PS00417">
    <property type="entry name" value="SYNAPTOBREVIN"/>
    <property type="match status" value="1"/>
</dbReference>
<dbReference type="GO" id="GO:0045202">
    <property type="term" value="C:synapse"/>
    <property type="evidence" value="ECO:0007669"/>
    <property type="project" value="UniProtKB-SubCell"/>
</dbReference>
<feature type="domain" description="V-SNARE coiled-coil homology" evidence="11">
    <location>
        <begin position="160"/>
        <end position="220"/>
    </location>
</feature>
<evidence type="ECO:0000256" key="8">
    <source>
        <dbReference type="PROSITE-ProRule" id="PRU00290"/>
    </source>
</evidence>
<dbReference type="PROSITE" id="PS50892">
    <property type="entry name" value="V_SNARE"/>
    <property type="match status" value="1"/>
</dbReference>
<dbReference type="Pfam" id="PF00957">
    <property type="entry name" value="Synaptobrevin"/>
    <property type="match status" value="1"/>
</dbReference>
<evidence type="ECO:0000256" key="7">
    <source>
        <dbReference type="ARBA" id="ARBA00046280"/>
    </source>
</evidence>
<feature type="compositionally biased region" description="Polar residues" evidence="9">
    <location>
        <begin position="154"/>
        <end position="164"/>
    </location>
</feature>
<evidence type="ECO:0000256" key="3">
    <source>
        <dbReference type="ARBA" id="ARBA00022989"/>
    </source>
</evidence>
<dbReference type="PRINTS" id="PR00219">
    <property type="entry name" value="SYNAPTOBREVN"/>
</dbReference>
<feature type="transmembrane region" description="Helical" evidence="10">
    <location>
        <begin position="224"/>
        <end position="244"/>
    </location>
</feature>
<feature type="region of interest" description="Disordered" evidence="9">
    <location>
        <begin position="125"/>
        <end position="164"/>
    </location>
</feature>
<sequence length="245" mass="27342">MALLGGFLRASCQSVLQQAVRSFSTGVRCPIRMHAIPEYKKVDRWTEKRSMFGVYDNIGILGDFKAHPRDLVLAPCWLKGFRGNELQRIIRKKRMIGDRMMTQDRHDLEKRIRFLCEIKMSAPDAAAPPAGAPGAPGAPGADGAPGGGPPAPPNTSSNRRLQQTQAQVEEVVDIMRVNVDKVLERDQKLSELDDRADALQAGASQFESCAAKLKNKYWWKNCKMMIMMGIIGVIVVGIIFLYFFY</sequence>
<evidence type="ECO:0000256" key="5">
    <source>
        <dbReference type="ARBA" id="ARBA00023136"/>
    </source>
</evidence>
<dbReference type="EMBL" id="JBBPFD010000019">
    <property type="protein sequence ID" value="KAK7886902.1"/>
    <property type="molecule type" value="Genomic_DNA"/>
</dbReference>
<gene>
    <name evidence="12" type="ORF">WMY93_026523</name>
</gene>
<comment type="subcellular location">
    <subcellularLocation>
        <location evidence="7">Endomembrane system</location>
        <topology evidence="7">Single-pass type IV membrane protein</topology>
    </subcellularLocation>
    <subcellularLocation>
        <location evidence="6">Synapse</location>
    </subcellularLocation>
</comment>
<dbReference type="CDD" id="cd15870">
    <property type="entry name" value="R-SNARE_VAMP2"/>
    <property type="match status" value="1"/>
</dbReference>
<dbReference type="GO" id="GO:0012505">
    <property type="term" value="C:endomembrane system"/>
    <property type="evidence" value="ECO:0007669"/>
    <property type="project" value="UniProtKB-SubCell"/>
</dbReference>
<protein>
    <recommendedName>
        <fullName evidence="11">V-SNARE coiled-coil homology domain-containing protein</fullName>
    </recommendedName>
</protein>
<dbReference type="Pfam" id="PF10244">
    <property type="entry name" value="MRP-L51"/>
    <property type="match status" value="1"/>
</dbReference>
<accession>A0AAW0NAD3</accession>
<evidence type="ECO:0000256" key="10">
    <source>
        <dbReference type="SAM" id="Phobius"/>
    </source>
</evidence>
<evidence type="ECO:0000259" key="11">
    <source>
        <dbReference type="PROSITE" id="PS50892"/>
    </source>
</evidence>
<dbReference type="InterPro" id="IPR001388">
    <property type="entry name" value="Synaptobrevin-like"/>
</dbReference>
<organism evidence="12 13">
    <name type="scientific">Mugilogobius chulae</name>
    <name type="common">yellowstripe goby</name>
    <dbReference type="NCBI Taxonomy" id="88201"/>
    <lineage>
        <taxon>Eukaryota</taxon>
        <taxon>Metazoa</taxon>
        <taxon>Chordata</taxon>
        <taxon>Craniata</taxon>
        <taxon>Vertebrata</taxon>
        <taxon>Euteleostomi</taxon>
        <taxon>Actinopterygii</taxon>
        <taxon>Neopterygii</taxon>
        <taxon>Teleostei</taxon>
        <taxon>Neoteleostei</taxon>
        <taxon>Acanthomorphata</taxon>
        <taxon>Gobiaria</taxon>
        <taxon>Gobiiformes</taxon>
        <taxon>Gobioidei</taxon>
        <taxon>Gobiidae</taxon>
        <taxon>Gobionellinae</taxon>
        <taxon>Mugilogobius</taxon>
    </lineage>
</organism>
<evidence type="ECO:0000256" key="6">
    <source>
        <dbReference type="ARBA" id="ARBA00034103"/>
    </source>
</evidence>
<evidence type="ECO:0000313" key="13">
    <source>
        <dbReference type="Proteomes" id="UP001460270"/>
    </source>
</evidence>
<reference evidence="13" key="1">
    <citation type="submission" date="2024-04" db="EMBL/GenBank/DDBJ databases">
        <title>Salinicola lusitanus LLJ914,a marine bacterium isolated from the Okinawa Trough.</title>
        <authorList>
            <person name="Li J."/>
        </authorList>
    </citation>
    <scope>NUCLEOTIDE SEQUENCE [LARGE SCALE GENOMIC DNA]</scope>
</reference>
<evidence type="ECO:0000256" key="9">
    <source>
        <dbReference type="SAM" id="MobiDB-lite"/>
    </source>
</evidence>
<comment type="similarity">
    <text evidence="1">Belongs to the synaptobrevin family.</text>
</comment>
<keyword evidence="4" id="KW-0770">Synapse</keyword>
<dbReference type="GO" id="GO:0016020">
    <property type="term" value="C:membrane"/>
    <property type="evidence" value="ECO:0007669"/>
    <property type="project" value="InterPro"/>
</dbReference>
<dbReference type="FunFam" id="1.20.5.110:FF:000013">
    <property type="entry name" value="Vesicle-associated membrane protein 2"/>
    <property type="match status" value="1"/>
</dbReference>
<keyword evidence="5 10" id="KW-0472">Membrane</keyword>
<evidence type="ECO:0000256" key="4">
    <source>
        <dbReference type="ARBA" id="ARBA00023018"/>
    </source>
</evidence>
<dbReference type="InterPro" id="IPR042855">
    <property type="entry name" value="V_SNARE_CC"/>
</dbReference>
<dbReference type="InterPro" id="IPR016444">
    <property type="entry name" value="Synaptobrevin/VAMP"/>
</dbReference>
<evidence type="ECO:0000313" key="12">
    <source>
        <dbReference type="EMBL" id="KAK7886902.1"/>
    </source>
</evidence>
<keyword evidence="3 10" id="KW-1133">Transmembrane helix</keyword>
<dbReference type="Proteomes" id="UP001460270">
    <property type="component" value="Unassembled WGS sequence"/>
</dbReference>